<evidence type="ECO:0000256" key="1">
    <source>
        <dbReference type="ARBA" id="ARBA00003761"/>
    </source>
</evidence>
<accession>A0ABV8FRJ7</accession>
<dbReference type="Pfam" id="PF02786">
    <property type="entry name" value="CPSase_L_D2"/>
    <property type="match status" value="1"/>
</dbReference>
<dbReference type="Gene3D" id="3.30.470.20">
    <property type="entry name" value="ATP-grasp fold, B domain"/>
    <property type="match status" value="1"/>
</dbReference>
<dbReference type="InterPro" id="IPR011764">
    <property type="entry name" value="Biotin_carboxylation_dom"/>
</dbReference>
<comment type="catalytic activity">
    <reaction evidence="6">
        <text>N(6)-biotinyl-L-lysyl-[protein] + hydrogencarbonate + ATP = N(6)-carboxybiotinyl-L-lysyl-[protein] + ADP + phosphate + H(+)</text>
        <dbReference type="Rhea" id="RHEA:13501"/>
        <dbReference type="Rhea" id="RHEA-COMP:10505"/>
        <dbReference type="Rhea" id="RHEA-COMP:10506"/>
        <dbReference type="ChEBI" id="CHEBI:15378"/>
        <dbReference type="ChEBI" id="CHEBI:17544"/>
        <dbReference type="ChEBI" id="CHEBI:30616"/>
        <dbReference type="ChEBI" id="CHEBI:43474"/>
        <dbReference type="ChEBI" id="CHEBI:83144"/>
        <dbReference type="ChEBI" id="CHEBI:83145"/>
        <dbReference type="ChEBI" id="CHEBI:456216"/>
        <dbReference type="EC" id="6.3.4.14"/>
    </reaction>
</comment>
<comment type="caution">
    <text evidence="10">The sequence shown here is derived from an EMBL/GenBank/DDBJ whole genome shotgun (WGS) entry which is preliminary data.</text>
</comment>
<protein>
    <recommendedName>
        <fullName evidence="2">biotin carboxylase</fullName>
        <ecNumber evidence="2">6.3.4.14</ecNumber>
    </recommendedName>
</protein>
<dbReference type="InterPro" id="IPR011054">
    <property type="entry name" value="Rudment_hybrid_motif"/>
</dbReference>
<dbReference type="SMART" id="SM00878">
    <property type="entry name" value="Biotin_carb_C"/>
    <property type="match status" value="1"/>
</dbReference>
<dbReference type="InterPro" id="IPR011761">
    <property type="entry name" value="ATP-grasp"/>
</dbReference>
<dbReference type="InterPro" id="IPR005479">
    <property type="entry name" value="CPAse_ATP-bd"/>
</dbReference>
<evidence type="ECO:0000256" key="5">
    <source>
        <dbReference type="ARBA" id="ARBA00022840"/>
    </source>
</evidence>
<dbReference type="InterPro" id="IPR005481">
    <property type="entry name" value="BC-like_N"/>
</dbReference>
<dbReference type="PROSITE" id="PS00866">
    <property type="entry name" value="CPSASE_1"/>
    <property type="match status" value="1"/>
</dbReference>
<reference evidence="11" key="1">
    <citation type="journal article" date="2019" name="Int. J. Syst. Evol. Microbiol.">
        <title>The Global Catalogue of Microorganisms (GCM) 10K type strain sequencing project: providing services to taxonomists for standard genome sequencing and annotation.</title>
        <authorList>
            <consortium name="The Broad Institute Genomics Platform"/>
            <consortium name="The Broad Institute Genome Sequencing Center for Infectious Disease"/>
            <person name="Wu L."/>
            <person name="Ma J."/>
        </authorList>
    </citation>
    <scope>NUCLEOTIDE SEQUENCE [LARGE SCALE GENOMIC DNA]</scope>
    <source>
        <strain evidence="11">TBRC 1826</strain>
    </source>
</reference>
<keyword evidence="4 7" id="KW-0547">Nucleotide-binding</keyword>
<evidence type="ECO:0000256" key="6">
    <source>
        <dbReference type="ARBA" id="ARBA00048600"/>
    </source>
</evidence>
<keyword evidence="5 7" id="KW-0067">ATP-binding</keyword>
<dbReference type="PANTHER" id="PTHR48095:SF2">
    <property type="entry name" value="BIOTIN CARBOXYLASE, CHLOROPLASTIC"/>
    <property type="match status" value="1"/>
</dbReference>
<evidence type="ECO:0000256" key="4">
    <source>
        <dbReference type="ARBA" id="ARBA00022741"/>
    </source>
</evidence>
<dbReference type="Proteomes" id="UP001595847">
    <property type="component" value="Unassembled WGS sequence"/>
</dbReference>
<dbReference type="EMBL" id="JBHSBH010000010">
    <property type="protein sequence ID" value="MFC3997678.1"/>
    <property type="molecule type" value="Genomic_DNA"/>
</dbReference>
<gene>
    <name evidence="10" type="ORF">ACFOVU_17220</name>
</gene>
<dbReference type="InterPro" id="IPR005482">
    <property type="entry name" value="Biotin_COase_C"/>
</dbReference>
<dbReference type="PROSITE" id="PS50979">
    <property type="entry name" value="BC"/>
    <property type="match status" value="1"/>
</dbReference>
<dbReference type="EC" id="6.3.4.14" evidence="2"/>
<dbReference type="Pfam" id="PF00289">
    <property type="entry name" value="Biotin_carb_N"/>
    <property type="match status" value="1"/>
</dbReference>
<evidence type="ECO:0000259" key="8">
    <source>
        <dbReference type="PROSITE" id="PS50975"/>
    </source>
</evidence>
<dbReference type="PANTHER" id="PTHR48095">
    <property type="entry name" value="PYRUVATE CARBOXYLASE SUBUNIT A"/>
    <property type="match status" value="1"/>
</dbReference>
<comment type="function">
    <text evidence="1">This protein is a component of the acetyl coenzyme A carboxylase complex; first, biotin carboxylase catalyzes the carboxylation of the carrier protein and then the transcarboxylase transfers the carboxyl group to form malonyl-CoA.</text>
</comment>
<feature type="domain" description="Biotin carboxylation" evidence="9">
    <location>
        <begin position="1"/>
        <end position="445"/>
    </location>
</feature>
<dbReference type="SUPFAM" id="SSF56059">
    <property type="entry name" value="Glutathione synthetase ATP-binding domain-like"/>
    <property type="match status" value="1"/>
</dbReference>
<dbReference type="InterPro" id="IPR016185">
    <property type="entry name" value="PreATP-grasp_dom_sf"/>
</dbReference>
<dbReference type="InterPro" id="IPR051602">
    <property type="entry name" value="ACC_Biotin_Carboxylase"/>
</dbReference>
<name>A0ABV8FRJ7_9ACTN</name>
<dbReference type="SUPFAM" id="SSF52440">
    <property type="entry name" value="PreATP-grasp domain"/>
    <property type="match status" value="1"/>
</dbReference>
<evidence type="ECO:0000256" key="2">
    <source>
        <dbReference type="ARBA" id="ARBA00013263"/>
    </source>
</evidence>
<feature type="domain" description="ATP-grasp" evidence="8">
    <location>
        <begin position="120"/>
        <end position="316"/>
    </location>
</feature>
<dbReference type="NCBIfam" id="NF006367">
    <property type="entry name" value="PRK08591.1"/>
    <property type="match status" value="1"/>
</dbReference>
<evidence type="ECO:0000256" key="7">
    <source>
        <dbReference type="PROSITE-ProRule" id="PRU00409"/>
    </source>
</evidence>
<dbReference type="SUPFAM" id="SSF51246">
    <property type="entry name" value="Rudiment single hybrid motif"/>
    <property type="match status" value="1"/>
</dbReference>
<evidence type="ECO:0000256" key="3">
    <source>
        <dbReference type="ARBA" id="ARBA00022598"/>
    </source>
</evidence>
<keyword evidence="3" id="KW-0436">Ligase</keyword>
<evidence type="ECO:0000313" key="11">
    <source>
        <dbReference type="Proteomes" id="UP001595847"/>
    </source>
</evidence>
<evidence type="ECO:0000259" key="9">
    <source>
        <dbReference type="PROSITE" id="PS50979"/>
    </source>
</evidence>
<dbReference type="Pfam" id="PF02785">
    <property type="entry name" value="Biotin_carb_C"/>
    <property type="match status" value="1"/>
</dbReference>
<keyword evidence="11" id="KW-1185">Reference proteome</keyword>
<organism evidence="10 11">
    <name type="scientific">Nocardiopsis sediminis</name>
    <dbReference type="NCBI Taxonomy" id="1778267"/>
    <lineage>
        <taxon>Bacteria</taxon>
        <taxon>Bacillati</taxon>
        <taxon>Actinomycetota</taxon>
        <taxon>Actinomycetes</taxon>
        <taxon>Streptosporangiales</taxon>
        <taxon>Nocardiopsidaceae</taxon>
        <taxon>Nocardiopsis</taxon>
    </lineage>
</organism>
<dbReference type="RefSeq" id="WP_378534813.1">
    <property type="nucleotide sequence ID" value="NZ_JBHSBH010000010.1"/>
</dbReference>
<dbReference type="PROSITE" id="PS50975">
    <property type="entry name" value="ATP_GRASP"/>
    <property type="match status" value="1"/>
</dbReference>
<proteinExistence type="predicted"/>
<sequence>MFGTVLIANRGEIALRVARTCREMGIRTVAVYSTADADSAVVDFADEAVCIGPPAAKESYLNVPAVIEAARRTGADAVHPGYGFLSEDPDVAEICAANGLTFIGPPAEVMARLGDKAGARRIMARAGLPVLEGSAGTRDSAAAAAAAAERIGYPVIIKAAAGGGGRGMSVVHEPRDLPAAYRRTRAAARSLFGDARVYIERFVETARHVEVQVLCDRHGNGVHLGARDCSVQRRHQKLIEETPAPGLDPAMVERMCRAAVTGALATGFTGAGTVEFLVDGDDFAFIEINCRIQVEHPVTEMVTGCDLVREQIRVAAGARLETGDAAPRGAAIECRINMEDPRRGFAPAPGTLAEFRPPGGPFTRVDTHAYPGWTVTPDYDPLLAKVITWGPDRETAIARMDRALSEFRIAGRGVHTTTALLREILAHSRFQNAKHSTSLVQDMFP</sequence>
<evidence type="ECO:0000313" key="10">
    <source>
        <dbReference type="EMBL" id="MFC3997678.1"/>
    </source>
</evidence>